<reference evidence="1 2" key="1">
    <citation type="journal article" date="2020" name="Mol. Biol. Evol.">
        <title>Distinct Expression and Methylation Patterns for Genes with Different Fates following a Single Whole-Genome Duplication in Flowering Plants.</title>
        <authorList>
            <person name="Shi T."/>
            <person name="Rahmani R.S."/>
            <person name="Gugger P.F."/>
            <person name="Wang M."/>
            <person name="Li H."/>
            <person name="Zhang Y."/>
            <person name="Li Z."/>
            <person name="Wang Q."/>
            <person name="Van de Peer Y."/>
            <person name="Marchal K."/>
            <person name="Chen J."/>
        </authorList>
    </citation>
    <scope>NUCLEOTIDE SEQUENCE [LARGE SCALE GENOMIC DNA]</scope>
    <source>
        <tissue evidence="1">Leaf</tissue>
    </source>
</reference>
<comment type="caution">
    <text evidence="1">The sequence shown here is derived from an EMBL/GenBank/DDBJ whole genome shotgun (WGS) entry which is preliminary data.</text>
</comment>
<dbReference type="Proteomes" id="UP000607653">
    <property type="component" value="Unassembled WGS sequence"/>
</dbReference>
<accession>A0A822ZVZ7</accession>
<protein>
    <submittedName>
        <fullName evidence="1">Uncharacterized protein</fullName>
    </submittedName>
</protein>
<gene>
    <name evidence="1" type="ORF">HUJ06_004328</name>
</gene>
<sequence>MFHANKTINSRNKEEPWKNNRFFGPPLRYWIQQTNFRGKKNLLTSWVVVSG</sequence>
<dbReference type="AlphaFoldDB" id="A0A822ZVZ7"/>
<dbReference type="EMBL" id="DUZY01000007">
    <property type="protein sequence ID" value="DAD46098.1"/>
    <property type="molecule type" value="Genomic_DNA"/>
</dbReference>
<proteinExistence type="predicted"/>
<evidence type="ECO:0000313" key="1">
    <source>
        <dbReference type="EMBL" id="DAD46098.1"/>
    </source>
</evidence>
<keyword evidence="2" id="KW-1185">Reference proteome</keyword>
<name>A0A822ZVZ7_NELNU</name>
<evidence type="ECO:0000313" key="2">
    <source>
        <dbReference type="Proteomes" id="UP000607653"/>
    </source>
</evidence>
<organism evidence="1 2">
    <name type="scientific">Nelumbo nucifera</name>
    <name type="common">Sacred lotus</name>
    <dbReference type="NCBI Taxonomy" id="4432"/>
    <lineage>
        <taxon>Eukaryota</taxon>
        <taxon>Viridiplantae</taxon>
        <taxon>Streptophyta</taxon>
        <taxon>Embryophyta</taxon>
        <taxon>Tracheophyta</taxon>
        <taxon>Spermatophyta</taxon>
        <taxon>Magnoliopsida</taxon>
        <taxon>Proteales</taxon>
        <taxon>Nelumbonaceae</taxon>
        <taxon>Nelumbo</taxon>
    </lineage>
</organism>